<name>A0AAE8MEC1_9HYPO</name>
<dbReference type="Pfam" id="PF04616">
    <property type="entry name" value="Glyco_hydro_43"/>
    <property type="match status" value="1"/>
</dbReference>
<feature type="chain" id="PRO_5042274854" evidence="6">
    <location>
        <begin position="20"/>
        <end position="448"/>
    </location>
</feature>
<comment type="similarity">
    <text evidence="1 5">Belongs to the glycosyl hydrolase 43 family.</text>
</comment>
<dbReference type="EMBL" id="ONZP01000318">
    <property type="protein sequence ID" value="SPJ80704.1"/>
    <property type="molecule type" value="Genomic_DNA"/>
</dbReference>
<dbReference type="InterPro" id="IPR006710">
    <property type="entry name" value="Glyco_hydro_43"/>
</dbReference>
<dbReference type="Gene3D" id="2.60.120.260">
    <property type="entry name" value="Galactose-binding domain-like"/>
    <property type="match status" value="1"/>
</dbReference>
<dbReference type="Gene3D" id="2.115.10.20">
    <property type="entry name" value="Glycosyl hydrolase domain, family 43"/>
    <property type="match status" value="1"/>
</dbReference>
<evidence type="ECO:0000256" key="6">
    <source>
        <dbReference type="SAM" id="SignalP"/>
    </source>
</evidence>
<evidence type="ECO:0000256" key="4">
    <source>
        <dbReference type="PIRSR" id="PIRSR606710-2"/>
    </source>
</evidence>
<evidence type="ECO:0000256" key="1">
    <source>
        <dbReference type="ARBA" id="ARBA00009865"/>
    </source>
</evidence>
<evidence type="ECO:0000256" key="3">
    <source>
        <dbReference type="ARBA" id="ARBA00023295"/>
    </source>
</evidence>
<protein>
    <submittedName>
        <fullName evidence="7">Related to glycosyl hydrolase family 43 protein</fullName>
    </submittedName>
</protein>
<dbReference type="SUPFAM" id="SSF75005">
    <property type="entry name" value="Arabinanase/levansucrase/invertase"/>
    <property type="match status" value="1"/>
</dbReference>
<evidence type="ECO:0000313" key="8">
    <source>
        <dbReference type="Proteomes" id="UP001187734"/>
    </source>
</evidence>
<gene>
    <name evidence="7" type="ORF">FTOL_08825</name>
</gene>
<dbReference type="PANTHER" id="PTHR22925">
    <property type="entry name" value="GLYCOSYL HYDROLASE 43 FAMILY MEMBER"/>
    <property type="match status" value="1"/>
</dbReference>
<comment type="caution">
    <text evidence="7">The sequence shown here is derived from an EMBL/GenBank/DDBJ whole genome shotgun (WGS) entry which is preliminary data.</text>
</comment>
<keyword evidence="3 5" id="KW-0326">Glycosidase</keyword>
<dbReference type="CDD" id="cd18821">
    <property type="entry name" value="GH43_Pc3Gal43A-like"/>
    <property type="match status" value="1"/>
</dbReference>
<dbReference type="InterPro" id="IPR023296">
    <property type="entry name" value="Glyco_hydro_beta-prop_sf"/>
</dbReference>
<accession>A0AAE8MEC1</accession>
<feature type="site" description="Important for catalytic activity, responsible for pKa modulation of the active site Glu and correct orientation of both the proton donor and substrate" evidence="4">
    <location>
        <position position="159"/>
    </location>
</feature>
<reference evidence="7" key="1">
    <citation type="submission" date="2018-03" db="EMBL/GenBank/DDBJ databases">
        <authorList>
            <person name="Guldener U."/>
        </authorList>
    </citation>
    <scope>NUCLEOTIDE SEQUENCE</scope>
</reference>
<dbReference type="GO" id="GO:0005975">
    <property type="term" value="P:carbohydrate metabolic process"/>
    <property type="evidence" value="ECO:0007669"/>
    <property type="project" value="InterPro"/>
</dbReference>
<evidence type="ECO:0000313" key="7">
    <source>
        <dbReference type="EMBL" id="SPJ80704.1"/>
    </source>
</evidence>
<evidence type="ECO:0000256" key="2">
    <source>
        <dbReference type="ARBA" id="ARBA00022801"/>
    </source>
</evidence>
<keyword evidence="2 5" id="KW-0378">Hydrolase</keyword>
<keyword evidence="8" id="KW-1185">Reference proteome</keyword>
<dbReference type="Proteomes" id="UP001187734">
    <property type="component" value="Unassembled WGS sequence"/>
</dbReference>
<organism evidence="7 8">
    <name type="scientific">Fusarium torulosum</name>
    <dbReference type="NCBI Taxonomy" id="33205"/>
    <lineage>
        <taxon>Eukaryota</taxon>
        <taxon>Fungi</taxon>
        <taxon>Dikarya</taxon>
        <taxon>Ascomycota</taxon>
        <taxon>Pezizomycotina</taxon>
        <taxon>Sordariomycetes</taxon>
        <taxon>Hypocreomycetidae</taxon>
        <taxon>Hypocreales</taxon>
        <taxon>Nectriaceae</taxon>
        <taxon>Fusarium</taxon>
    </lineage>
</organism>
<dbReference type="PANTHER" id="PTHR22925:SF3">
    <property type="entry name" value="GLYCOSYL HYDROLASE FAMILY PROTEIN 43"/>
    <property type="match status" value="1"/>
</dbReference>
<dbReference type="CDD" id="cd04081">
    <property type="entry name" value="CBM35_galactosidase-like"/>
    <property type="match status" value="1"/>
</dbReference>
<feature type="signal peptide" evidence="6">
    <location>
        <begin position="1"/>
        <end position="19"/>
    </location>
</feature>
<evidence type="ECO:0000256" key="5">
    <source>
        <dbReference type="RuleBase" id="RU361187"/>
    </source>
</evidence>
<dbReference type="GO" id="GO:0004553">
    <property type="term" value="F:hydrolase activity, hydrolyzing O-glycosyl compounds"/>
    <property type="evidence" value="ECO:0007669"/>
    <property type="project" value="InterPro"/>
</dbReference>
<keyword evidence="6" id="KW-0732">Signal</keyword>
<dbReference type="InterPro" id="IPR008979">
    <property type="entry name" value="Galactose-bd-like_sf"/>
</dbReference>
<sequence>MPRFFSAFLAVLAASKVYASVDIVPGATWTATNTGEHVQAHGHGLIEVDGTYYMIGEDKTDGTFFQNVNCYSSTDLVEWTYRGALLSRTTEVGSDLGPNRIVERPKVIYNDDTGKYVLYLHIDSSDYKDAKVGVATGDTVCGKYTYHRSFRPLGKQSRDMGLFKDDDGSAYLMTEDREYGTRIMSLSDDYLNVTDITYEWKYFAESPAMLKQNGYYFIFGSHLTGWNANDNVYSYAKSLSGPWSEWTEFAPIGSKTFSSQVSYIQPLGTNNAIYIGDRWVSTNLAASTYVWLPLKVDGTKVTLEWHDSWTPDVAKGTWSEAKSTRLEGEDAEFGDGARVISCNECSGDKAVGYIGGDKKGTVTFKGIKSSGGLSTINIKYRNGDVGSRYVTVSVNGESQKLAFLSTRHLSETGLSRGFFDLDEGSDNTITISNGDGWGPDVDALLSPA</sequence>
<proteinExistence type="inferred from homology"/>
<dbReference type="SUPFAM" id="SSF49785">
    <property type="entry name" value="Galactose-binding domain-like"/>
    <property type="match status" value="1"/>
</dbReference>
<dbReference type="AlphaFoldDB" id="A0AAE8MEC1"/>